<evidence type="ECO:0000313" key="1">
    <source>
        <dbReference type="EMBL" id="KAK7684349.1"/>
    </source>
</evidence>
<dbReference type="EMBL" id="JASBNA010000026">
    <property type="protein sequence ID" value="KAK7684349.1"/>
    <property type="molecule type" value="Genomic_DNA"/>
</dbReference>
<organism evidence="1 2">
    <name type="scientific">Cerrena zonata</name>
    <dbReference type="NCBI Taxonomy" id="2478898"/>
    <lineage>
        <taxon>Eukaryota</taxon>
        <taxon>Fungi</taxon>
        <taxon>Dikarya</taxon>
        <taxon>Basidiomycota</taxon>
        <taxon>Agaricomycotina</taxon>
        <taxon>Agaricomycetes</taxon>
        <taxon>Polyporales</taxon>
        <taxon>Cerrenaceae</taxon>
        <taxon>Cerrena</taxon>
    </lineage>
</organism>
<reference evidence="1 2" key="1">
    <citation type="submission" date="2022-09" db="EMBL/GenBank/DDBJ databases">
        <authorList>
            <person name="Palmer J.M."/>
        </authorList>
    </citation>
    <scope>NUCLEOTIDE SEQUENCE [LARGE SCALE GENOMIC DNA]</scope>
    <source>
        <strain evidence="1 2">DSM 7382</strain>
    </source>
</reference>
<proteinExistence type="predicted"/>
<name>A0AAW0FZ38_9APHY</name>
<accession>A0AAW0FZ38</accession>
<gene>
    <name evidence="1" type="ORF">QCA50_012673</name>
</gene>
<keyword evidence="2" id="KW-1185">Reference proteome</keyword>
<dbReference type="AlphaFoldDB" id="A0AAW0FZ38"/>
<protein>
    <submittedName>
        <fullName evidence="1">Uncharacterized protein</fullName>
    </submittedName>
</protein>
<comment type="caution">
    <text evidence="1">The sequence shown here is derived from an EMBL/GenBank/DDBJ whole genome shotgun (WGS) entry which is preliminary data.</text>
</comment>
<evidence type="ECO:0000313" key="2">
    <source>
        <dbReference type="Proteomes" id="UP001385951"/>
    </source>
</evidence>
<dbReference type="Proteomes" id="UP001385951">
    <property type="component" value="Unassembled WGS sequence"/>
</dbReference>
<sequence>MNVNRMSFHLLVGSESRGLRLTNQALGHGFASSLISMRSNRLRSRLDCFDLCKDLDPTAVPFVDDDDDDDNTYCGLQPLHSYANTAHHEDVDEYNYNYEEEDETYQGLQPLHPAINIVHDEPSEAFAPDAALTLTQPIAEAVMQGDDFQLSWDISRLPTPRRTLESRYGLNESAKIEGLYQVPESYTVQAALLPFVERMMEEEEATLSPHFREVLQTFSYAIRFDNIDKVTPALVTDYTLTPR</sequence>